<dbReference type="RefSeq" id="WP_125701713.1">
    <property type="nucleotide sequence ID" value="NZ_JBHTOM010000015.1"/>
</dbReference>
<gene>
    <name evidence="2" type="ORF">ACFQ5T_09835</name>
</gene>
<keyword evidence="1" id="KW-0472">Membrane</keyword>
<name>A0ABW4H5Y8_9LACO</name>
<protein>
    <submittedName>
        <fullName evidence="2">HXXEE domain-containing protein</fullName>
    </submittedName>
</protein>
<feature type="transmembrane region" description="Helical" evidence="1">
    <location>
        <begin position="108"/>
        <end position="128"/>
    </location>
</feature>
<evidence type="ECO:0000313" key="2">
    <source>
        <dbReference type="EMBL" id="MFD1549978.1"/>
    </source>
</evidence>
<reference evidence="3" key="1">
    <citation type="journal article" date="2019" name="Int. J. Syst. Evol. Microbiol.">
        <title>The Global Catalogue of Microorganisms (GCM) 10K type strain sequencing project: providing services to taxonomists for standard genome sequencing and annotation.</title>
        <authorList>
            <consortium name="The Broad Institute Genomics Platform"/>
            <consortium name="The Broad Institute Genome Sequencing Center for Infectious Disease"/>
            <person name="Wu L."/>
            <person name="Ma J."/>
        </authorList>
    </citation>
    <scope>NUCLEOTIDE SEQUENCE [LARGE SCALE GENOMIC DNA]</scope>
    <source>
        <strain evidence="3">CCM 8906</strain>
    </source>
</reference>
<organism evidence="2 3">
    <name type="scientific">Levilactobacillus fuyuanensis</name>
    <dbReference type="NCBI Taxonomy" id="2486022"/>
    <lineage>
        <taxon>Bacteria</taxon>
        <taxon>Bacillati</taxon>
        <taxon>Bacillota</taxon>
        <taxon>Bacilli</taxon>
        <taxon>Lactobacillales</taxon>
        <taxon>Lactobacillaceae</taxon>
        <taxon>Levilactobacillus</taxon>
    </lineage>
</organism>
<feature type="transmembrane region" description="Helical" evidence="1">
    <location>
        <begin position="7"/>
        <end position="27"/>
    </location>
</feature>
<keyword evidence="1" id="KW-1133">Transmembrane helix</keyword>
<feature type="transmembrane region" description="Helical" evidence="1">
    <location>
        <begin position="84"/>
        <end position="102"/>
    </location>
</feature>
<keyword evidence="3" id="KW-1185">Reference proteome</keyword>
<dbReference type="EMBL" id="JBHTOM010000015">
    <property type="protein sequence ID" value="MFD1549978.1"/>
    <property type="molecule type" value="Genomic_DNA"/>
</dbReference>
<keyword evidence="1" id="KW-0812">Transmembrane</keyword>
<comment type="caution">
    <text evidence="2">The sequence shown here is derived from an EMBL/GenBank/DDBJ whole genome shotgun (WGS) entry which is preliminary data.</text>
</comment>
<dbReference type="Pfam" id="PF13787">
    <property type="entry name" value="HXXEE"/>
    <property type="match status" value="1"/>
</dbReference>
<feature type="transmembrane region" description="Helical" evidence="1">
    <location>
        <begin position="140"/>
        <end position="159"/>
    </location>
</feature>
<accession>A0ABW4H5Y8</accession>
<proteinExistence type="predicted"/>
<evidence type="ECO:0000313" key="3">
    <source>
        <dbReference type="Proteomes" id="UP001597195"/>
    </source>
</evidence>
<evidence type="ECO:0000256" key="1">
    <source>
        <dbReference type="SAM" id="Phobius"/>
    </source>
</evidence>
<feature type="transmembrane region" description="Helical" evidence="1">
    <location>
        <begin position="165"/>
        <end position="184"/>
    </location>
</feature>
<dbReference type="InterPro" id="IPR025671">
    <property type="entry name" value="HXXEE"/>
</dbReference>
<sequence>MTFFRDHWYDIGGVVGICVAIAIWLNWGGMSTLLKIAALNFFVILWHEFEEFRFPGGEPAITNLAMQPSTDGPADRYPLNQNNAMVINVAAAYICYLLPVFFPEVIWLGFMPIVSGIAQLVMHVILTPIKIHALYSPGELAVVFGHLPLGIWWFIYTISNGLLDWLSVLFGLLYTVAFIGIFMLRIGYGTLKSTSSPYVFPKAEFERAGYAERIRNQKK</sequence>
<dbReference type="Proteomes" id="UP001597195">
    <property type="component" value="Unassembled WGS sequence"/>
</dbReference>